<evidence type="ECO:0000313" key="10">
    <source>
        <dbReference type="Proteomes" id="UP000028582"/>
    </source>
</evidence>
<keyword evidence="3" id="KW-0963">Cytoplasm</keyword>
<dbReference type="AlphaFoldDB" id="A0A080ZYA3"/>
<feature type="domain" description="GRIP" evidence="8">
    <location>
        <begin position="684"/>
        <end position="734"/>
    </location>
</feature>
<dbReference type="PANTHER" id="PTHR23157:SF25">
    <property type="entry name" value="GRIP AND COILED-COIL DOMAIN-CONTAINING PROTEIN 1"/>
    <property type="match status" value="1"/>
</dbReference>
<feature type="coiled-coil region" evidence="6">
    <location>
        <begin position="156"/>
        <end position="386"/>
    </location>
</feature>
<evidence type="ECO:0000256" key="5">
    <source>
        <dbReference type="ARBA" id="ARBA00023136"/>
    </source>
</evidence>
<feature type="compositionally biased region" description="Polar residues" evidence="7">
    <location>
        <begin position="772"/>
        <end position="782"/>
    </location>
</feature>
<gene>
    <name evidence="9" type="ORF">F444_12067</name>
</gene>
<dbReference type="InterPro" id="IPR000237">
    <property type="entry name" value="GRIP_dom"/>
</dbReference>
<evidence type="ECO:0000259" key="8">
    <source>
        <dbReference type="PROSITE" id="PS50913"/>
    </source>
</evidence>
<dbReference type="Proteomes" id="UP000028582">
    <property type="component" value="Unassembled WGS sequence"/>
</dbReference>
<evidence type="ECO:0000256" key="1">
    <source>
        <dbReference type="ARBA" id="ARBA00004184"/>
    </source>
</evidence>
<dbReference type="InterPro" id="IPR051952">
    <property type="entry name" value="Golgi-autophagy_related"/>
</dbReference>
<evidence type="ECO:0000256" key="6">
    <source>
        <dbReference type="SAM" id="Coils"/>
    </source>
</evidence>
<dbReference type="EMBL" id="ANJA01002163">
    <property type="protein sequence ID" value="ETO71614.1"/>
    <property type="molecule type" value="Genomic_DNA"/>
</dbReference>
<name>A0A080ZYA3_PHYNI</name>
<comment type="subcellular location">
    <subcellularLocation>
        <location evidence="2">Cytoplasm</location>
    </subcellularLocation>
    <subcellularLocation>
        <location evidence="1">Endomembrane system</location>
        <topology evidence="1">Peripheral membrane protein</topology>
    </subcellularLocation>
</comment>
<evidence type="ECO:0000313" key="9">
    <source>
        <dbReference type="EMBL" id="ETO71614.1"/>
    </source>
</evidence>
<keyword evidence="5" id="KW-0472">Membrane</keyword>
<feature type="compositionally biased region" description="Basic and acidic residues" evidence="7">
    <location>
        <begin position="133"/>
        <end position="151"/>
    </location>
</feature>
<dbReference type="PANTHER" id="PTHR23157">
    <property type="entry name" value="GRIP AND COILED-COIL DOMAIN-CONTAINING PROTEIN 1"/>
    <property type="match status" value="1"/>
</dbReference>
<accession>A0A080ZYA3</accession>
<keyword evidence="4 6" id="KW-0175">Coiled coil</keyword>
<feature type="region of interest" description="Disordered" evidence="7">
    <location>
        <begin position="527"/>
        <end position="546"/>
    </location>
</feature>
<reference evidence="9 10" key="1">
    <citation type="submission" date="2013-11" db="EMBL/GenBank/DDBJ databases">
        <title>The Genome Sequence of Phytophthora parasitica P1976.</title>
        <authorList>
            <consortium name="The Broad Institute Genomics Platform"/>
            <person name="Russ C."/>
            <person name="Tyler B."/>
            <person name="Panabieres F."/>
            <person name="Shan W."/>
            <person name="Tripathy S."/>
            <person name="Grunwald N."/>
            <person name="Machado M."/>
            <person name="Johnson C.S."/>
            <person name="Walker B."/>
            <person name="Young S."/>
            <person name="Zeng Q."/>
            <person name="Gargeya S."/>
            <person name="Fitzgerald M."/>
            <person name="Haas B."/>
            <person name="Abouelleil A."/>
            <person name="Allen A.W."/>
            <person name="Alvarado L."/>
            <person name="Arachchi H.M."/>
            <person name="Berlin A.M."/>
            <person name="Chapman S.B."/>
            <person name="Gainer-Dewar J."/>
            <person name="Goldberg J."/>
            <person name="Griggs A."/>
            <person name="Gujja S."/>
            <person name="Hansen M."/>
            <person name="Howarth C."/>
            <person name="Imamovic A."/>
            <person name="Ireland A."/>
            <person name="Larimer J."/>
            <person name="McCowan C."/>
            <person name="Murphy C."/>
            <person name="Pearson M."/>
            <person name="Poon T.W."/>
            <person name="Priest M."/>
            <person name="Roberts A."/>
            <person name="Saif S."/>
            <person name="Shea T."/>
            <person name="Sisk P."/>
            <person name="Sykes S."/>
            <person name="Wortman J."/>
            <person name="Nusbaum C."/>
            <person name="Birren B."/>
        </authorList>
    </citation>
    <scope>NUCLEOTIDE SEQUENCE [LARGE SCALE GENOMIC DNA]</scope>
    <source>
        <strain evidence="9 10">P1976</strain>
    </source>
</reference>
<evidence type="ECO:0000256" key="2">
    <source>
        <dbReference type="ARBA" id="ARBA00004496"/>
    </source>
</evidence>
<dbReference type="Gene3D" id="1.10.220.60">
    <property type="entry name" value="GRIP domain"/>
    <property type="match status" value="1"/>
</dbReference>
<dbReference type="OrthoDB" id="1926336at2759"/>
<proteinExistence type="predicted"/>
<organism evidence="9 10">
    <name type="scientific">Phytophthora nicotianae P1976</name>
    <dbReference type="NCBI Taxonomy" id="1317066"/>
    <lineage>
        <taxon>Eukaryota</taxon>
        <taxon>Sar</taxon>
        <taxon>Stramenopiles</taxon>
        <taxon>Oomycota</taxon>
        <taxon>Peronosporomycetes</taxon>
        <taxon>Peronosporales</taxon>
        <taxon>Peronosporaceae</taxon>
        <taxon>Phytophthora</taxon>
    </lineage>
</organism>
<sequence>METLESIRAKLSETEARVVSAEEALRASHLALEQKENLLIHLTNERAALVEKAETYVSTVADLESKLQAQTLDLSTAAKHIEKLENQAAQLESQLHDHVQAVEDKSAKEIEALKEQVASLVESLNSSQAETSTLREQHSSKDESHAASISQKDEVISTLKSKLEEVMKAYKRLKTHVQELQDRLTQQISTNDSLKTSYEELNTQHAASLTELEALKLELVSTRQQSSAMAEELRQAEEKFTEAQAQRESRMETFKQRILAYDDELTRKQKQLEHKETLLADATARDEAAEMKVSELEKELVTLTDTVEKKELELQSRTDEIRHLEQADEKHEAQRMELEAQLDSANKTIEKLHAADVDVGLQRESIAQLESQVAKLKLQVETETEGASAARSALETYKKRAHTALKKASSENKLNLKKAAENSTKLEQELEFAKGRISALEAELEDTRQRMTEVEKTGDARAQSAREALEVEKRSLETALTLEIDSLKAEVTRLEQALENDRIPLEARIKQLTESNEALNNEIISLKEDTRTQSESMEQTVQAKDDEIDDLSKQLQAALAAAASLATNEAGRRSYSPAISPTEKERRSTASSSRSFDSDRNSFLHQATSDEHMAAAVADSCPIPLASKTNGVDQSKSEDEVMRLKLQLNELETKSHLYQKKYEDISAQLEDVRQQTHLQERDEHSTQAINVEYLKNVIMKYIESQVQSEKEQLVPVISTLLNLSPQEHQKVVAAHRPNDEGAGLFGGVFSLFGGATAAPPPKPLAAPHNFKPSPTVSGNTTGAALGSKDKNGVLSFGSDPSDDEEFATPLNPFAA</sequence>
<protein>
    <recommendedName>
        <fullName evidence="8">GRIP domain-containing protein</fullName>
    </recommendedName>
</protein>
<comment type="caution">
    <text evidence="9">The sequence shown here is derived from an EMBL/GenBank/DDBJ whole genome shotgun (WGS) entry which is preliminary data.</text>
</comment>
<feature type="region of interest" description="Disordered" evidence="7">
    <location>
        <begin position="128"/>
        <end position="151"/>
    </location>
</feature>
<dbReference type="Pfam" id="PF01465">
    <property type="entry name" value="GRIP"/>
    <property type="match status" value="1"/>
</dbReference>
<evidence type="ECO:0000256" key="7">
    <source>
        <dbReference type="SAM" id="MobiDB-lite"/>
    </source>
</evidence>
<evidence type="ECO:0000256" key="3">
    <source>
        <dbReference type="ARBA" id="ARBA00022490"/>
    </source>
</evidence>
<evidence type="ECO:0000256" key="4">
    <source>
        <dbReference type="ARBA" id="ARBA00023054"/>
    </source>
</evidence>
<dbReference type="PROSITE" id="PS50913">
    <property type="entry name" value="GRIP"/>
    <property type="match status" value="1"/>
</dbReference>
<dbReference type="SMART" id="SM00755">
    <property type="entry name" value="Grip"/>
    <property type="match status" value="1"/>
</dbReference>
<feature type="compositionally biased region" description="Polar residues" evidence="7">
    <location>
        <begin position="533"/>
        <end position="542"/>
    </location>
</feature>
<feature type="region of interest" description="Disordered" evidence="7">
    <location>
        <begin position="566"/>
        <end position="600"/>
    </location>
</feature>
<dbReference type="GO" id="GO:0005794">
    <property type="term" value="C:Golgi apparatus"/>
    <property type="evidence" value="ECO:0007669"/>
    <property type="project" value="TreeGrafter"/>
</dbReference>
<feature type="coiled-coil region" evidence="6">
    <location>
        <begin position="634"/>
        <end position="668"/>
    </location>
</feature>
<feature type="region of interest" description="Disordered" evidence="7">
    <location>
        <begin position="760"/>
        <end position="815"/>
    </location>
</feature>